<name>A0A0A8YLK6_ARUDO</name>
<reference evidence="2" key="2">
    <citation type="journal article" date="2015" name="Data Brief">
        <title>Shoot transcriptome of the giant reed, Arundo donax.</title>
        <authorList>
            <person name="Barrero R.A."/>
            <person name="Guerrero F.D."/>
            <person name="Moolhuijzen P."/>
            <person name="Goolsby J.A."/>
            <person name="Tidwell J."/>
            <person name="Bellgard S.E."/>
            <person name="Bellgard M.I."/>
        </authorList>
    </citation>
    <scope>NUCLEOTIDE SEQUENCE</scope>
    <source>
        <tissue evidence="2">Shoot tissue taken approximately 20 cm above the soil surface</tissue>
    </source>
</reference>
<feature type="compositionally biased region" description="Polar residues" evidence="1">
    <location>
        <begin position="22"/>
        <end position="38"/>
    </location>
</feature>
<evidence type="ECO:0000256" key="1">
    <source>
        <dbReference type="SAM" id="MobiDB-lite"/>
    </source>
</evidence>
<feature type="region of interest" description="Disordered" evidence="1">
    <location>
        <begin position="57"/>
        <end position="78"/>
    </location>
</feature>
<accession>A0A0A8YLK6</accession>
<protein>
    <submittedName>
        <fullName evidence="2">Uncharacterized protein</fullName>
    </submittedName>
</protein>
<proteinExistence type="predicted"/>
<dbReference type="EMBL" id="GBRH01274403">
    <property type="protein sequence ID" value="JAD23492.1"/>
    <property type="molecule type" value="Transcribed_RNA"/>
</dbReference>
<evidence type="ECO:0000313" key="2">
    <source>
        <dbReference type="EMBL" id="JAD23492.1"/>
    </source>
</evidence>
<feature type="region of interest" description="Disordered" evidence="1">
    <location>
        <begin position="15"/>
        <end position="43"/>
    </location>
</feature>
<sequence length="78" mass="8717">MVILECTSVETRVLQNERKSHGSNARELTSRRSTTPSISYAFPSPSGAALESIPWRHGSSKAKHGNQLPWSHHHLRIT</sequence>
<reference evidence="2" key="1">
    <citation type="submission" date="2014-09" db="EMBL/GenBank/DDBJ databases">
        <authorList>
            <person name="Magalhaes I.L.F."/>
            <person name="Oliveira U."/>
            <person name="Santos F.R."/>
            <person name="Vidigal T.H.D.A."/>
            <person name="Brescovit A.D."/>
            <person name="Santos A.J."/>
        </authorList>
    </citation>
    <scope>NUCLEOTIDE SEQUENCE</scope>
    <source>
        <tissue evidence="2">Shoot tissue taken approximately 20 cm above the soil surface</tissue>
    </source>
</reference>
<organism evidence="2">
    <name type="scientific">Arundo donax</name>
    <name type="common">Giant reed</name>
    <name type="synonym">Donax arundinaceus</name>
    <dbReference type="NCBI Taxonomy" id="35708"/>
    <lineage>
        <taxon>Eukaryota</taxon>
        <taxon>Viridiplantae</taxon>
        <taxon>Streptophyta</taxon>
        <taxon>Embryophyta</taxon>
        <taxon>Tracheophyta</taxon>
        <taxon>Spermatophyta</taxon>
        <taxon>Magnoliopsida</taxon>
        <taxon>Liliopsida</taxon>
        <taxon>Poales</taxon>
        <taxon>Poaceae</taxon>
        <taxon>PACMAD clade</taxon>
        <taxon>Arundinoideae</taxon>
        <taxon>Arundineae</taxon>
        <taxon>Arundo</taxon>
    </lineage>
</organism>
<dbReference type="AlphaFoldDB" id="A0A0A8YLK6"/>